<name>A0A0J9H484_9RHOB</name>
<evidence type="ECO:0000256" key="1">
    <source>
        <dbReference type="ARBA" id="ARBA00004651"/>
    </source>
</evidence>
<dbReference type="PANTHER" id="PTHR30086:SF20">
    <property type="entry name" value="ARGININE EXPORTER PROTEIN ARGO-RELATED"/>
    <property type="match status" value="1"/>
</dbReference>
<gene>
    <name evidence="7" type="ORF">AIOL_000644</name>
</gene>
<dbReference type="GO" id="GO:0005886">
    <property type="term" value="C:plasma membrane"/>
    <property type="evidence" value="ECO:0007669"/>
    <property type="project" value="UniProtKB-SubCell"/>
</dbReference>
<dbReference type="Pfam" id="PF01810">
    <property type="entry name" value="LysE"/>
    <property type="match status" value="1"/>
</dbReference>
<feature type="transmembrane region" description="Helical" evidence="6">
    <location>
        <begin position="182"/>
        <end position="203"/>
    </location>
</feature>
<dbReference type="PATRIC" id="fig|1675527.3.peg.704"/>
<organism evidence="7 8">
    <name type="scientific">Candidatus Rhodobacter oscarellae</name>
    <dbReference type="NCBI Taxonomy" id="1675527"/>
    <lineage>
        <taxon>Bacteria</taxon>
        <taxon>Pseudomonadati</taxon>
        <taxon>Pseudomonadota</taxon>
        <taxon>Alphaproteobacteria</taxon>
        <taxon>Rhodobacterales</taxon>
        <taxon>Rhodobacter group</taxon>
        <taxon>Rhodobacter</taxon>
    </lineage>
</organism>
<feature type="transmembrane region" description="Helical" evidence="6">
    <location>
        <begin position="148"/>
        <end position="170"/>
    </location>
</feature>
<sequence length="211" mass="21936">MIEAFFVVWLGVLAAQLSPGPNLAAVASTALGDGRRPALFVVLGVAIGMFVWSFSTALGLAALLEQFPLSLVLLRFVGGAYLLWMAFKAAKSVVRNAPVAVSADAAGLTDAAAFRRGLFVLLTNPKAVMMWAAVSTFLFGAGLTPAQVLAFGPIGATSGLMVYGFYAWAFSTPAATRGYARAARGIEAVFAGAFGLLGGRLIWDGLKELKA</sequence>
<dbReference type="OrthoDB" id="7659099at2"/>
<reference evidence="7 8" key="1">
    <citation type="submission" date="2015-06" db="EMBL/GenBank/DDBJ databases">
        <title>Draft genome sequence of an Alphaproteobacteria species associated to the Mediterranean sponge Oscarella lobularis.</title>
        <authorList>
            <person name="Jourda C."/>
            <person name="Santini S."/>
            <person name="Claverie J.-M."/>
        </authorList>
    </citation>
    <scope>NUCLEOTIDE SEQUENCE [LARGE SCALE GENOMIC DNA]</scope>
    <source>
        <strain evidence="7">IGS</strain>
    </source>
</reference>
<dbReference type="STRING" id="1675527.AIOL_000644"/>
<dbReference type="RefSeq" id="WP_049641565.1">
    <property type="nucleotide sequence ID" value="NZ_LFTY01000001.1"/>
</dbReference>
<evidence type="ECO:0000256" key="3">
    <source>
        <dbReference type="ARBA" id="ARBA00022692"/>
    </source>
</evidence>
<dbReference type="AlphaFoldDB" id="A0A0J9H484"/>
<protein>
    <submittedName>
        <fullName evidence="7">Threonine efflux protein</fullName>
    </submittedName>
</protein>
<dbReference type="PANTHER" id="PTHR30086">
    <property type="entry name" value="ARGININE EXPORTER PROTEIN ARGO"/>
    <property type="match status" value="1"/>
</dbReference>
<dbReference type="Proteomes" id="UP000037178">
    <property type="component" value="Unassembled WGS sequence"/>
</dbReference>
<evidence type="ECO:0000313" key="8">
    <source>
        <dbReference type="Proteomes" id="UP000037178"/>
    </source>
</evidence>
<dbReference type="EMBL" id="LFTY01000001">
    <property type="protein sequence ID" value="KMW60488.1"/>
    <property type="molecule type" value="Genomic_DNA"/>
</dbReference>
<dbReference type="GO" id="GO:0015171">
    <property type="term" value="F:amino acid transmembrane transporter activity"/>
    <property type="evidence" value="ECO:0007669"/>
    <property type="project" value="TreeGrafter"/>
</dbReference>
<comment type="subcellular location">
    <subcellularLocation>
        <location evidence="1">Cell membrane</location>
        <topology evidence="1">Multi-pass membrane protein</topology>
    </subcellularLocation>
</comment>
<evidence type="ECO:0000256" key="6">
    <source>
        <dbReference type="SAM" id="Phobius"/>
    </source>
</evidence>
<feature type="transmembrane region" description="Helical" evidence="6">
    <location>
        <begin position="118"/>
        <end position="141"/>
    </location>
</feature>
<proteinExistence type="predicted"/>
<keyword evidence="2" id="KW-1003">Cell membrane</keyword>
<feature type="transmembrane region" description="Helical" evidence="6">
    <location>
        <begin position="40"/>
        <end position="64"/>
    </location>
</feature>
<feature type="transmembrane region" description="Helical" evidence="6">
    <location>
        <begin position="71"/>
        <end position="87"/>
    </location>
</feature>
<evidence type="ECO:0000256" key="2">
    <source>
        <dbReference type="ARBA" id="ARBA00022475"/>
    </source>
</evidence>
<dbReference type="InterPro" id="IPR001123">
    <property type="entry name" value="LeuE-type"/>
</dbReference>
<evidence type="ECO:0000313" key="7">
    <source>
        <dbReference type="EMBL" id="KMW60488.1"/>
    </source>
</evidence>
<keyword evidence="4 6" id="KW-1133">Transmembrane helix</keyword>
<evidence type="ECO:0000256" key="4">
    <source>
        <dbReference type="ARBA" id="ARBA00022989"/>
    </source>
</evidence>
<keyword evidence="3 6" id="KW-0812">Transmembrane</keyword>
<keyword evidence="8" id="KW-1185">Reference proteome</keyword>
<accession>A0A0J9H484</accession>
<comment type="caution">
    <text evidence="7">The sequence shown here is derived from an EMBL/GenBank/DDBJ whole genome shotgun (WGS) entry which is preliminary data.</text>
</comment>
<keyword evidence="5 6" id="KW-0472">Membrane</keyword>
<evidence type="ECO:0000256" key="5">
    <source>
        <dbReference type="ARBA" id="ARBA00023136"/>
    </source>
</evidence>